<accession>A0AAJ0LWW6</accession>
<evidence type="ECO:0000313" key="1">
    <source>
        <dbReference type="EMBL" id="KAK3058369.1"/>
    </source>
</evidence>
<dbReference type="Proteomes" id="UP001271007">
    <property type="component" value="Unassembled WGS sequence"/>
</dbReference>
<proteinExistence type="predicted"/>
<sequence>MTKTKYAMRYPKHNTSRLRHFIKARTGVLPTTGRRKSRYVQQLREIDRTSTFDFMRMPPELRVMVFRILFRSIVSVWSDEWWCQKHVENHSAILKTCKAIHAEAERVLYGERSFEITVRGLVAPMEHPEIPDKVIMTVEGNEMADLYVFEKAEGFTLPGCTMDFGRHLHSVRHFKLSVHLGRTFLKHFSGESEGECLIRMSRLLYRIAGELVECPLLRTLVVEVDIDGNRWLMEGAERALRASMYPLAILISLRQRGVRVQSKGLPDVVVSHLSRYQMLVVRGNTYERVFGGLHEAAYILEHAQKGRSPTGLFEKLKQVVDRAHCILSDTGVVNSVLDRKMALCAYHLSKLLRSEVVQASKQDFPPEDDDS</sequence>
<name>A0AAJ0LWW6_9PEZI</name>
<dbReference type="AlphaFoldDB" id="A0AAJ0LWW6"/>
<comment type="caution">
    <text evidence="1">The sequence shown here is derived from an EMBL/GenBank/DDBJ whole genome shotgun (WGS) entry which is preliminary data.</text>
</comment>
<organism evidence="1 2">
    <name type="scientific">Extremus antarcticus</name>
    <dbReference type="NCBI Taxonomy" id="702011"/>
    <lineage>
        <taxon>Eukaryota</taxon>
        <taxon>Fungi</taxon>
        <taxon>Dikarya</taxon>
        <taxon>Ascomycota</taxon>
        <taxon>Pezizomycotina</taxon>
        <taxon>Dothideomycetes</taxon>
        <taxon>Dothideomycetidae</taxon>
        <taxon>Mycosphaerellales</taxon>
        <taxon>Extremaceae</taxon>
        <taxon>Extremus</taxon>
    </lineage>
</organism>
<gene>
    <name evidence="1" type="ORF">LTR09_001447</name>
</gene>
<evidence type="ECO:0000313" key="2">
    <source>
        <dbReference type="Proteomes" id="UP001271007"/>
    </source>
</evidence>
<keyword evidence="2" id="KW-1185">Reference proteome</keyword>
<dbReference type="EMBL" id="JAWDJX010000002">
    <property type="protein sequence ID" value="KAK3058369.1"/>
    <property type="molecule type" value="Genomic_DNA"/>
</dbReference>
<protein>
    <submittedName>
        <fullName evidence="1">Uncharacterized protein</fullName>
    </submittedName>
</protein>
<reference evidence="1" key="1">
    <citation type="submission" date="2023-04" db="EMBL/GenBank/DDBJ databases">
        <title>Black Yeasts Isolated from many extreme environments.</title>
        <authorList>
            <person name="Coleine C."/>
            <person name="Stajich J.E."/>
            <person name="Selbmann L."/>
        </authorList>
    </citation>
    <scope>NUCLEOTIDE SEQUENCE</scope>
    <source>
        <strain evidence="1">CCFEE 5312</strain>
    </source>
</reference>